<proteinExistence type="inferred from homology"/>
<evidence type="ECO:0008006" key="17">
    <source>
        <dbReference type="Google" id="ProtNLM"/>
    </source>
</evidence>
<dbReference type="FunFam" id="1.10.630.10:FF:000011">
    <property type="entry name" value="Cytochrome P450 83B1"/>
    <property type="match status" value="1"/>
</dbReference>
<keyword evidence="6 12" id="KW-0479">Metal-binding</keyword>
<dbReference type="InterPro" id="IPR002401">
    <property type="entry name" value="Cyt_P450_E_grp-I"/>
</dbReference>
<dbReference type="CDD" id="cd11072">
    <property type="entry name" value="CYP71-like"/>
    <property type="match status" value="1"/>
</dbReference>
<dbReference type="PRINTS" id="PR00385">
    <property type="entry name" value="P450"/>
</dbReference>
<dbReference type="Pfam" id="PF00067">
    <property type="entry name" value="p450"/>
    <property type="match status" value="1"/>
</dbReference>
<evidence type="ECO:0000256" key="9">
    <source>
        <dbReference type="ARBA" id="ARBA00023004"/>
    </source>
</evidence>
<evidence type="ECO:0000256" key="14">
    <source>
        <dbReference type="SAM" id="SignalP"/>
    </source>
</evidence>
<dbReference type="InterPro" id="IPR017972">
    <property type="entry name" value="Cyt_P450_CS"/>
</dbReference>
<evidence type="ECO:0000256" key="7">
    <source>
        <dbReference type="ARBA" id="ARBA00022989"/>
    </source>
</evidence>
<evidence type="ECO:0000256" key="3">
    <source>
        <dbReference type="ARBA" id="ARBA00010617"/>
    </source>
</evidence>
<protein>
    <recommendedName>
        <fullName evidence="17">Cytochrome P450</fullName>
    </recommendedName>
</protein>
<keyword evidence="10 13" id="KW-0503">Monooxygenase</keyword>
<dbReference type="Gene3D" id="1.10.630.10">
    <property type="entry name" value="Cytochrome P450"/>
    <property type="match status" value="1"/>
</dbReference>
<evidence type="ECO:0000256" key="12">
    <source>
        <dbReference type="PIRSR" id="PIRSR602401-1"/>
    </source>
</evidence>
<evidence type="ECO:0000256" key="2">
    <source>
        <dbReference type="ARBA" id="ARBA00004167"/>
    </source>
</evidence>
<dbReference type="GO" id="GO:0016705">
    <property type="term" value="F:oxidoreductase activity, acting on paired donors, with incorporation or reduction of molecular oxygen"/>
    <property type="evidence" value="ECO:0007669"/>
    <property type="project" value="InterPro"/>
</dbReference>
<evidence type="ECO:0000256" key="1">
    <source>
        <dbReference type="ARBA" id="ARBA00001971"/>
    </source>
</evidence>
<feature type="signal peptide" evidence="14">
    <location>
        <begin position="1"/>
        <end position="18"/>
    </location>
</feature>
<dbReference type="GO" id="GO:0004497">
    <property type="term" value="F:monooxygenase activity"/>
    <property type="evidence" value="ECO:0007669"/>
    <property type="project" value="UniProtKB-KW"/>
</dbReference>
<keyword evidence="5" id="KW-0812">Transmembrane</keyword>
<dbReference type="PANTHER" id="PTHR47955:SF22">
    <property type="entry name" value="CYTOCHROME P450 83B1-LIKE"/>
    <property type="match status" value="1"/>
</dbReference>
<evidence type="ECO:0000313" key="15">
    <source>
        <dbReference type="EMBL" id="KAH6820882.1"/>
    </source>
</evidence>
<dbReference type="GO" id="GO:0016020">
    <property type="term" value="C:membrane"/>
    <property type="evidence" value="ECO:0007669"/>
    <property type="project" value="UniProtKB-SubCell"/>
</dbReference>
<dbReference type="InterPro" id="IPR001128">
    <property type="entry name" value="Cyt_P450"/>
</dbReference>
<dbReference type="Proteomes" id="UP001190926">
    <property type="component" value="Unassembled WGS sequence"/>
</dbReference>
<dbReference type="SUPFAM" id="SSF48264">
    <property type="entry name" value="Cytochrome P450"/>
    <property type="match status" value="1"/>
</dbReference>
<evidence type="ECO:0000256" key="6">
    <source>
        <dbReference type="ARBA" id="ARBA00022723"/>
    </source>
</evidence>
<comment type="caution">
    <text evidence="15">The sequence shown here is derived from an EMBL/GenBank/DDBJ whole genome shotgun (WGS) entry which is preliminary data.</text>
</comment>
<feature type="chain" id="PRO_5042156029" description="Cytochrome P450" evidence="14">
    <location>
        <begin position="19"/>
        <end position="499"/>
    </location>
</feature>
<evidence type="ECO:0000256" key="8">
    <source>
        <dbReference type="ARBA" id="ARBA00023002"/>
    </source>
</evidence>
<evidence type="ECO:0000256" key="10">
    <source>
        <dbReference type="ARBA" id="ARBA00023033"/>
    </source>
</evidence>
<reference evidence="15 16" key="1">
    <citation type="journal article" date="2021" name="Nat. Commun.">
        <title>Incipient diploidization of the medicinal plant Perilla within 10,000 years.</title>
        <authorList>
            <person name="Zhang Y."/>
            <person name="Shen Q."/>
            <person name="Leng L."/>
            <person name="Zhang D."/>
            <person name="Chen S."/>
            <person name="Shi Y."/>
            <person name="Ning Z."/>
            <person name="Chen S."/>
        </authorList>
    </citation>
    <scope>NUCLEOTIDE SEQUENCE [LARGE SCALE GENOMIC DNA]</scope>
    <source>
        <strain evidence="16">cv. PC099</strain>
    </source>
</reference>
<accession>A0AAD4IT56</accession>
<dbReference type="InterPro" id="IPR036396">
    <property type="entry name" value="Cyt_P450_sf"/>
</dbReference>
<dbReference type="AlphaFoldDB" id="A0AAD4IT56"/>
<dbReference type="GO" id="GO:0020037">
    <property type="term" value="F:heme binding"/>
    <property type="evidence" value="ECO:0007669"/>
    <property type="project" value="InterPro"/>
</dbReference>
<keyword evidence="4 12" id="KW-0349">Heme</keyword>
<evidence type="ECO:0000256" key="4">
    <source>
        <dbReference type="ARBA" id="ARBA00022617"/>
    </source>
</evidence>
<keyword evidence="9 12" id="KW-0408">Iron</keyword>
<organism evidence="15 16">
    <name type="scientific">Perilla frutescens var. hirtella</name>
    <name type="common">Perilla citriodora</name>
    <name type="synonym">Perilla setoyensis</name>
    <dbReference type="NCBI Taxonomy" id="608512"/>
    <lineage>
        <taxon>Eukaryota</taxon>
        <taxon>Viridiplantae</taxon>
        <taxon>Streptophyta</taxon>
        <taxon>Embryophyta</taxon>
        <taxon>Tracheophyta</taxon>
        <taxon>Spermatophyta</taxon>
        <taxon>Magnoliopsida</taxon>
        <taxon>eudicotyledons</taxon>
        <taxon>Gunneridae</taxon>
        <taxon>Pentapetalae</taxon>
        <taxon>asterids</taxon>
        <taxon>lamiids</taxon>
        <taxon>Lamiales</taxon>
        <taxon>Lamiaceae</taxon>
        <taxon>Nepetoideae</taxon>
        <taxon>Elsholtzieae</taxon>
        <taxon>Perilla</taxon>
    </lineage>
</organism>
<comment type="subcellular location">
    <subcellularLocation>
        <location evidence="2">Membrane</location>
        <topology evidence="2">Single-pass membrane protein</topology>
    </subcellularLocation>
</comment>
<keyword evidence="8 13" id="KW-0560">Oxidoreductase</keyword>
<comment type="similarity">
    <text evidence="3 13">Belongs to the cytochrome P450 family.</text>
</comment>
<evidence type="ECO:0000256" key="13">
    <source>
        <dbReference type="RuleBase" id="RU000461"/>
    </source>
</evidence>
<dbReference type="PRINTS" id="PR00463">
    <property type="entry name" value="EP450I"/>
</dbReference>
<dbReference type="GO" id="GO:0005506">
    <property type="term" value="F:iron ion binding"/>
    <property type="evidence" value="ECO:0007669"/>
    <property type="project" value="InterPro"/>
</dbReference>
<dbReference type="EMBL" id="SDAM02002926">
    <property type="protein sequence ID" value="KAH6820882.1"/>
    <property type="molecule type" value="Genomic_DNA"/>
</dbReference>
<keyword evidence="11" id="KW-0472">Membrane</keyword>
<gene>
    <name evidence="15" type="ORF">C2S53_010224</name>
</gene>
<sequence length="499" mass="56947">MILFFLLFIISLPTFFICLSHHKSRSKSIAPPGPSGLPLIGNLHQLARTATPHIYLFKLSKIHGPLMQLKFGSTPVLVVSSAKLAAEVMKTQDLAFCSRPKFRGQQKISYNGIDVAFSPYDSYWREVRKIAVTHLLSQRKVQSFHPIREDEISRMIRAIASLSSSSRPVNLSEIATTLTSNMIFRISFSRRYEYGDREAEIRRLDRLLQEAQALVAAPFVSDYFPGFRWVERVMGLEKRLQKNFQELDSFYQELIDDHLDPMREKQREEDDILDILLNLKRDNTCSIDLTWDHIKALLMDIFIGGTDSSSASINWTMMALMKAPNVMEKVQAQIRDFIGTKGRVDEDDLPNLPYLKAVVNEAFRLYPSIPMLLPRETVERCSLDGYDIQPKTTVFVNAWAVGRDPDYWENPLEFRPERFLEGNLDIKGKHFGVIPFGSGRRICVGMFMGIANVELAVANLLYSFNWELPQGEDVCTDVLPGLASHIKNGLLLVPTKWLI</sequence>
<keyword evidence="16" id="KW-1185">Reference proteome</keyword>
<feature type="binding site" description="axial binding residue" evidence="12">
    <location>
        <position position="443"/>
    </location>
    <ligand>
        <name>heme</name>
        <dbReference type="ChEBI" id="CHEBI:30413"/>
    </ligand>
    <ligandPart>
        <name>Fe</name>
        <dbReference type="ChEBI" id="CHEBI:18248"/>
    </ligandPart>
</feature>
<dbReference type="PROSITE" id="PS00086">
    <property type="entry name" value="CYTOCHROME_P450"/>
    <property type="match status" value="1"/>
</dbReference>
<evidence type="ECO:0000256" key="11">
    <source>
        <dbReference type="ARBA" id="ARBA00023136"/>
    </source>
</evidence>
<evidence type="ECO:0000313" key="16">
    <source>
        <dbReference type="Proteomes" id="UP001190926"/>
    </source>
</evidence>
<evidence type="ECO:0000256" key="5">
    <source>
        <dbReference type="ARBA" id="ARBA00022692"/>
    </source>
</evidence>
<name>A0AAD4IT56_PERFH</name>
<keyword evidence="14" id="KW-0732">Signal</keyword>
<comment type="cofactor">
    <cofactor evidence="1 12">
        <name>heme</name>
        <dbReference type="ChEBI" id="CHEBI:30413"/>
    </cofactor>
</comment>
<dbReference type="PANTHER" id="PTHR47955">
    <property type="entry name" value="CYTOCHROME P450 FAMILY 71 PROTEIN"/>
    <property type="match status" value="1"/>
</dbReference>
<keyword evidence="7" id="KW-1133">Transmembrane helix</keyword>